<organism evidence="1 2">
    <name type="scientific">Sinocyclocheilus anshuiensis</name>
    <dbReference type="NCBI Taxonomy" id="1608454"/>
    <lineage>
        <taxon>Eukaryota</taxon>
        <taxon>Metazoa</taxon>
        <taxon>Chordata</taxon>
        <taxon>Craniata</taxon>
        <taxon>Vertebrata</taxon>
        <taxon>Euteleostomi</taxon>
        <taxon>Actinopterygii</taxon>
        <taxon>Neopterygii</taxon>
        <taxon>Teleostei</taxon>
        <taxon>Ostariophysi</taxon>
        <taxon>Cypriniformes</taxon>
        <taxon>Cyprinidae</taxon>
        <taxon>Cyprininae</taxon>
        <taxon>Sinocyclocheilus</taxon>
    </lineage>
</organism>
<reference evidence="1" key="1">
    <citation type="submission" date="2025-08" db="UniProtKB">
        <authorList>
            <consortium name="Ensembl"/>
        </authorList>
    </citation>
    <scope>IDENTIFICATION</scope>
</reference>
<dbReference type="Ensembl" id="ENSSANT00000046615.1">
    <property type="protein sequence ID" value="ENSSANP00000043814.1"/>
    <property type="gene ID" value="ENSSANG00000022180.1"/>
</dbReference>
<protein>
    <submittedName>
        <fullName evidence="1">Uncharacterized protein</fullName>
    </submittedName>
</protein>
<proteinExistence type="predicted"/>
<dbReference type="InterPro" id="IPR027417">
    <property type="entry name" value="P-loop_NTPase"/>
</dbReference>
<dbReference type="AlphaFoldDB" id="A0A671NGG9"/>
<sequence length="252" mass="29130">MPETFRLLRGRRFYCREWALEKLQRCLEVRDSSKRVEGTARVSPGILVTGGPGTGKTALLTELVWPQSEACRAAGLASRCLSWHYCQREDAGSIEVWRFVLGLVEQLKESPLLEPNYVKAISSAAIAAVLEPLHCQREPDDTFKRLVYTLQYACFEYNPHSFLLVFFKRQKMSAFWSVIFGCQSQREKKHTILKSCKHFFLRFLVIHSKLMFLVFVVNVNALSDILLEQGFFYCFLLNPPTPYILPLHRIFV</sequence>
<dbReference type="Proteomes" id="UP000472260">
    <property type="component" value="Unassembled WGS sequence"/>
</dbReference>
<reference evidence="1" key="2">
    <citation type="submission" date="2025-09" db="UniProtKB">
        <authorList>
            <consortium name="Ensembl"/>
        </authorList>
    </citation>
    <scope>IDENTIFICATION</scope>
</reference>
<evidence type="ECO:0000313" key="1">
    <source>
        <dbReference type="Ensembl" id="ENSSANP00000043814.1"/>
    </source>
</evidence>
<evidence type="ECO:0000313" key="2">
    <source>
        <dbReference type="Proteomes" id="UP000472260"/>
    </source>
</evidence>
<keyword evidence="2" id="KW-1185">Reference proteome</keyword>
<dbReference type="SUPFAM" id="SSF52540">
    <property type="entry name" value="P-loop containing nucleoside triphosphate hydrolases"/>
    <property type="match status" value="1"/>
</dbReference>
<name>A0A671NGG9_9TELE</name>
<accession>A0A671NGG9</accession>